<evidence type="ECO:0000256" key="1">
    <source>
        <dbReference type="ARBA" id="ARBA00022729"/>
    </source>
</evidence>
<proteinExistence type="predicted"/>
<gene>
    <name evidence="2" type="ORF">SAMN04488008_10720</name>
</gene>
<dbReference type="PANTHER" id="PTHR46580:SF4">
    <property type="entry name" value="ATP_GTP-BINDING PROTEIN"/>
    <property type="match status" value="1"/>
</dbReference>
<dbReference type="InterPro" id="IPR028994">
    <property type="entry name" value="Integrin_alpha_N"/>
</dbReference>
<dbReference type="OrthoDB" id="1391917at2"/>
<dbReference type="STRING" id="228957.SAMN04488008_10720"/>
<dbReference type="PANTHER" id="PTHR46580">
    <property type="entry name" value="SENSOR KINASE-RELATED"/>
    <property type="match status" value="1"/>
</dbReference>
<dbReference type="InterPro" id="IPR013517">
    <property type="entry name" value="FG-GAP"/>
</dbReference>
<dbReference type="RefSeq" id="WP_091625587.1">
    <property type="nucleotide sequence ID" value="NZ_FNZN01000007.1"/>
</dbReference>
<reference evidence="3" key="1">
    <citation type="submission" date="2016-10" db="EMBL/GenBank/DDBJ databases">
        <authorList>
            <person name="Varghese N."/>
            <person name="Submissions S."/>
        </authorList>
    </citation>
    <scope>NUCLEOTIDE SEQUENCE [LARGE SCALE GENOMIC DNA]</scope>
    <source>
        <strain evidence="3">DSM 16471</strain>
    </source>
</reference>
<evidence type="ECO:0000313" key="2">
    <source>
        <dbReference type="EMBL" id="SEL92457.1"/>
    </source>
</evidence>
<protein>
    <submittedName>
        <fullName evidence="2">Repeat domain-containing protein</fullName>
    </submittedName>
</protein>
<dbReference type="EMBL" id="FNZN01000007">
    <property type="protein sequence ID" value="SEL92457.1"/>
    <property type="molecule type" value="Genomic_DNA"/>
</dbReference>
<accession>A0A1H7U839</accession>
<keyword evidence="3" id="KW-1185">Reference proteome</keyword>
<dbReference type="SUPFAM" id="SSF69318">
    <property type="entry name" value="Integrin alpha N-terminal domain"/>
    <property type="match status" value="1"/>
</dbReference>
<organism evidence="2 3">
    <name type="scientific">Maribacter orientalis</name>
    <dbReference type="NCBI Taxonomy" id="228957"/>
    <lineage>
        <taxon>Bacteria</taxon>
        <taxon>Pseudomonadati</taxon>
        <taxon>Bacteroidota</taxon>
        <taxon>Flavobacteriia</taxon>
        <taxon>Flavobacteriales</taxon>
        <taxon>Flavobacteriaceae</taxon>
        <taxon>Maribacter</taxon>
    </lineage>
</organism>
<keyword evidence="1" id="KW-0732">Signal</keyword>
<sequence>MDLKTAFYISLLFLSISCTTENRPKEVVLYENYCASCHIAPDIQDLPKDIWKNNVLPAMAARMGIITTENHPYHNLSFPEQMAIIKTGIFPSKPIIEADDWELLKNYIIDLAPDSITNKNDRIKSASLSQFNSNPISLDSAVGSLYTFLKIDTANSTILTGTRKGELASFDLITKENKLKGYFNRAITDAKIIGDSAYVTSMGLLVPSEIPSGKIILKYNNTSASLMDSLHRPVHTLYVDLDKNGTEEIVVSEFGDLHGKLTLLEKDSYGFYKKRSLLNIPGTLRVIPKDMNADGKDDLVVLAAQGDEAVYILYQKENLEFTVEKVLRFSPVYGSSWFELVDYNGDGYDDIITVNGDNADESYVSKPYHGMRIHLNDGQNNFKETFFYPLNGATRVIAKDFDQDGDLDFALLATFPDYENHPEYNFVYLENENSKNYTFKQEHLTDMKMARWFLMDSADIDGDGDEDIVLSALTYSFTPVPKELEEAWGESYTDLLILENKLH</sequence>
<name>A0A1H7U839_9FLAO</name>
<dbReference type="PROSITE" id="PS51257">
    <property type="entry name" value="PROKAR_LIPOPROTEIN"/>
    <property type="match status" value="1"/>
</dbReference>
<evidence type="ECO:0000313" key="3">
    <source>
        <dbReference type="Proteomes" id="UP000198990"/>
    </source>
</evidence>
<dbReference type="AlphaFoldDB" id="A0A1H7U839"/>
<dbReference type="Pfam" id="PF13517">
    <property type="entry name" value="FG-GAP_3"/>
    <property type="match status" value="1"/>
</dbReference>
<dbReference type="Gene3D" id="2.130.10.130">
    <property type="entry name" value="Integrin alpha, N-terminal"/>
    <property type="match status" value="1"/>
</dbReference>
<dbReference type="Proteomes" id="UP000198990">
    <property type="component" value="Unassembled WGS sequence"/>
</dbReference>